<dbReference type="InterPro" id="IPR032675">
    <property type="entry name" value="LRR_dom_sf"/>
</dbReference>
<feature type="region of interest" description="Disordered" evidence="3">
    <location>
        <begin position="478"/>
        <end position="499"/>
    </location>
</feature>
<dbReference type="Gene3D" id="3.80.10.10">
    <property type="entry name" value="Ribonuclease Inhibitor"/>
    <property type="match status" value="2"/>
</dbReference>
<dbReference type="SMART" id="SM00365">
    <property type="entry name" value="LRR_SD22"/>
    <property type="match status" value="3"/>
</dbReference>
<dbReference type="OMA" id="CHRESWK"/>
<feature type="region of interest" description="Disordered" evidence="3">
    <location>
        <begin position="770"/>
        <end position="792"/>
    </location>
</feature>
<dbReference type="CTD" id="11188"/>
<dbReference type="SUPFAM" id="SSF52075">
    <property type="entry name" value="Outer arm dynein light chain 1"/>
    <property type="match status" value="1"/>
</dbReference>
<dbReference type="PROSITE" id="PS51450">
    <property type="entry name" value="LRR"/>
    <property type="match status" value="1"/>
</dbReference>
<keyword evidence="1" id="KW-0433">Leucine-rich repeat</keyword>
<dbReference type="InterPro" id="IPR036871">
    <property type="entry name" value="PX_dom_sf"/>
</dbReference>
<dbReference type="Pfam" id="PF00787">
    <property type="entry name" value="PX"/>
    <property type="match status" value="1"/>
</dbReference>
<feature type="compositionally biased region" description="Basic and acidic residues" evidence="3">
    <location>
        <begin position="539"/>
        <end position="554"/>
    </location>
</feature>
<reference evidence="5" key="2">
    <citation type="submission" date="2021-01" db="UniProtKB">
        <authorList>
            <consortium name="EnsemblMetazoa"/>
        </authorList>
    </citation>
    <scope>IDENTIFICATION</scope>
</reference>
<reference evidence="6" key="1">
    <citation type="submission" date="2015-02" db="EMBL/GenBank/DDBJ databases">
        <title>Genome sequencing for Strongylocentrotus purpuratus.</title>
        <authorList>
            <person name="Murali S."/>
            <person name="Liu Y."/>
            <person name="Vee V."/>
            <person name="English A."/>
            <person name="Wang M."/>
            <person name="Skinner E."/>
            <person name="Han Y."/>
            <person name="Muzny D.M."/>
            <person name="Worley K.C."/>
            <person name="Gibbs R.A."/>
        </authorList>
    </citation>
    <scope>NUCLEOTIDE SEQUENCE</scope>
</reference>
<dbReference type="InterPro" id="IPR057714">
    <property type="entry name" value="PH_NISCH_C"/>
</dbReference>
<feature type="domain" description="PX" evidence="4">
    <location>
        <begin position="10"/>
        <end position="122"/>
    </location>
</feature>
<dbReference type="OrthoDB" id="430293at2759"/>
<dbReference type="KEGG" id="spu:586359"/>
<evidence type="ECO:0000313" key="6">
    <source>
        <dbReference type="Proteomes" id="UP000007110"/>
    </source>
</evidence>
<feature type="compositionally biased region" description="Polar residues" evidence="3">
    <location>
        <begin position="952"/>
        <end position="963"/>
    </location>
</feature>
<name>A0A7M7MXQ7_STRPU</name>
<proteinExistence type="predicted"/>
<dbReference type="Gene3D" id="3.30.1520.10">
    <property type="entry name" value="Phox-like domain"/>
    <property type="match status" value="1"/>
</dbReference>
<dbReference type="InterPro" id="IPR001611">
    <property type="entry name" value="Leu-rich_rpt"/>
</dbReference>
<accession>A0A7M7MXQ7</accession>
<dbReference type="GeneID" id="586359"/>
<sequence>MTSPALLDDTTPGFTRDIRIISTAEVEKHTVYTIQVCVDDCQWTVQHRYSEFNDLHEKLVSLGRVERSLLPPKRLLGNMSKSFIERRQRDLEAYLQKVISSSRLLPKPLLLFLEFDIYDINGVSQALAAELFEKGDLILASQDVCEMTPMQLFAITERLKLPLPTCDSDDAHSDIGHIMDFMSRLRYLRIVGSTTRLGSSTRKVDELPFDLSYFKSIKHLKIEVCNARCISGVEEAKTHVHFLTVHKSLTSIQDILLPNLTQWESLASSSGQDVMDIVPPWSRIKLVDFSYNELTDIDKSICLLPNVEQLDLSHNQLRSISHLQHLSAMTHLNLSYNQLHSLDDMNTRLGNVHTLLLTNNDLFSLYGLAKLYSLVKLDVRSNIIEHVLELQHVCNLPCLEQLLLSGNPVTNVVDYRTKVLELFEERFTELSLDGHKASEKEKDTVNILKAIKKSKDYRPFVGSKHDSPKKVVHEAAIADPSASKQASNTSSVGPSLNGESAEFKAKVESLRRQGGKAWLSIFNEMSDPAEGEASAAIATKEDGQKKSGEKGAKKDKTKRARSRSRSPRPNPASTTEKTRLVQEIKLSPKAFAYHVFDEISRHSQADITDVPTVFSQLTMYFQGPNLFTYGPRHKAAGMPPPDINGPTLEGHLSQMSKEEQEELIELLRGIVDGTVQLSNKFPSQSEAEEVWRHIQTMLGRSDAREKEREVENACEPDDAAPVRPQLQISHAADGCASEEKETKTWDVDDSKDLCVNEIASKVEEVSIISEADEENKVGDATESSSSTRAEEPYETLLPQMKSRTLDNQDIEFGEMISSPSIVPGAPSLVFVPDYDQTMIDHLSSCGLKKGLKLSPSMQCLATMSANEMIKYFHENVTKMGVDTEHLTHVIWTKVITYAVPKKEIMSCVMLSSIALYVFSDQTLKCHRESWKTHRRICSDSAVRKSKLKSGRPDQQSHASGVIHSSSELEANRVCCQHVIPLRDIDEVVVGLFDQKIRVTGQTPDNTLTLITRSFKETHKFQQQLMLALPHPESPRKSDQRPGSPIDLYQEAMKARQEAVITEYKHPAGVKFVYANEETISDLTYLVVEKVKSPSYGFHDVHLLMYMLLHQVGDVVSNNDYVPPSIETAPRYPRSLIITNTHVALCHEDHVCYPIPNFSKLLPESPQYAISDVQPIFNLKRLVVSDFSSCDITLIFEVINVEVDISREYFTSDDLQEGEKHHTPDIVWTLVLPSLEDRERLMKMICGQWRDKHNKELSIQVSA</sequence>
<dbReference type="PANTHER" id="PTHR15454">
    <property type="entry name" value="NISCHARIN RELATED"/>
    <property type="match status" value="1"/>
</dbReference>
<dbReference type="InterPro" id="IPR001683">
    <property type="entry name" value="PX_dom"/>
</dbReference>
<organism evidence="5 6">
    <name type="scientific">Strongylocentrotus purpuratus</name>
    <name type="common">Purple sea urchin</name>
    <dbReference type="NCBI Taxonomy" id="7668"/>
    <lineage>
        <taxon>Eukaryota</taxon>
        <taxon>Metazoa</taxon>
        <taxon>Echinodermata</taxon>
        <taxon>Eleutherozoa</taxon>
        <taxon>Echinozoa</taxon>
        <taxon>Echinoidea</taxon>
        <taxon>Euechinoidea</taxon>
        <taxon>Echinacea</taxon>
        <taxon>Camarodonta</taxon>
        <taxon>Echinidea</taxon>
        <taxon>Strongylocentrotidae</taxon>
        <taxon>Strongylocentrotus</taxon>
    </lineage>
</organism>
<feature type="compositionally biased region" description="Basic residues" evidence="3">
    <location>
        <begin position="555"/>
        <end position="566"/>
    </location>
</feature>
<feature type="compositionally biased region" description="Polar residues" evidence="3">
    <location>
        <begin position="482"/>
        <end position="498"/>
    </location>
</feature>
<dbReference type="SUPFAM" id="SSF64268">
    <property type="entry name" value="PX domain"/>
    <property type="match status" value="1"/>
</dbReference>
<dbReference type="RefSeq" id="XP_030827981.1">
    <property type="nucleotide sequence ID" value="XM_030972121.1"/>
</dbReference>
<evidence type="ECO:0000256" key="1">
    <source>
        <dbReference type="ARBA" id="ARBA00022614"/>
    </source>
</evidence>
<dbReference type="Pfam" id="PF13855">
    <property type="entry name" value="LRR_8"/>
    <property type="match status" value="1"/>
</dbReference>
<dbReference type="EnsemblMetazoa" id="XM_030972121">
    <property type="protein sequence ID" value="XP_030827981"/>
    <property type="gene ID" value="LOC586359"/>
</dbReference>
<dbReference type="FunFam" id="3.80.10.10:FF:001876">
    <property type="entry name" value="Predicted protein"/>
    <property type="match status" value="1"/>
</dbReference>
<evidence type="ECO:0000313" key="5">
    <source>
        <dbReference type="EnsemblMetazoa" id="XP_030827981"/>
    </source>
</evidence>
<evidence type="ECO:0000256" key="2">
    <source>
        <dbReference type="ARBA" id="ARBA00022737"/>
    </source>
</evidence>
<dbReference type="InParanoid" id="A0A7M7MXQ7"/>
<dbReference type="FunFam" id="3.80.10.10:FF:000567">
    <property type="entry name" value="nischarin isoform X1"/>
    <property type="match status" value="1"/>
</dbReference>
<dbReference type="SMART" id="SM00312">
    <property type="entry name" value="PX"/>
    <property type="match status" value="1"/>
</dbReference>
<protein>
    <recommendedName>
        <fullName evidence="4">PX domain-containing protein</fullName>
    </recommendedName>
</protein>
<feature type="region of interest" description="Disordered" evidence="3">
    <location>
        <begin position="943"/>
        <end position="963"/>
    </location>
</feature>
<feature type="region of interest" description="Disordered" evidence="3">
    <location>
        <begin position="538"/>
        <end position="579"/>
    </location>
</feature>
<evidence type="ECO:0000259" key="4">
    <source>
        <dbReference type="PROSITE" id="PS50195"/>
    </source>
</evidence>
<keyword evidence="6" id="KW-1185">Reference proteome</keyword>
<dbReference type="GO" id="GO:0035091">
    <property type="term" value="F:phosphatidylinositol binding"/>
    <property type="evidence" value="ECO:0007669"/>
    <property type="project" value="InterPro"/>
</dbReference>
<dbReference type="Pfam" id="PF25625">
    <property type="entry name" value="PH_NISCH_C"/>
    <property type="match status" value="1"/>
</dbReference>
<dbReference type="AlphaFoldDB" id="A0A7M7MXQ7"/>
<dbReference type="PROSITE" id="PS50195">
    <property type="entry name" value="PX"/>
    <property type="match status" value="1"/>
</dbReference>
<keyword evidence="2" id="KW-0677">Repeat</keyword>
<evidence type="ECO:0000256" key="3">
    <source>
        <dbReference type="SAM" id="MobiDB-lite"/>
    </source>
</evidence>
<dbReference type="Proteomes" id="UP000007110">
    <property type="component" value="Unassembled WGS sequence"/>
</dbReference>
<dbReference type="GO" id="GO:0005737">
    <property type="term" value="C:cytoplasm"/>
    <property type="evidence" value="ECO:0000318"/>
    <property type="project" value="GO_Central"/>
</dbReference>
<dbReference type="FunFam" id="3.30.1520.10:FF:000020">
    <property type="entry name" value="nischarin isoform X1"/>
    <property type="match status" value="1"/>
</dbReference>
<dbReference type="PANTHER" id="PTHR15454:SF35">
    <property type="entry name" value="NISCHARIN"/>
    <property type="match status" value="1"/>
</dbReference>